<dbReference type="SUPFAM" id="SSF54909">
    <property type="entry name" value="Dimeric alpha+beta barrel"/>
    <property type="match status" value="1"/>
</dbReference>
<reference evidence="1 2" key="1">
    <citation type="submission" date="2016-12" db="EMBL/GenBank/DDBJ databases">
        <title>Genomic comparison of strains in the 'Actinomyces naeslundii' group.</title>
        <authorList>
            <person name="Mughal S.R."/>
            <person name="Do T."/>
            <person name="Gilbert S.C."/>
            <person name="Witherden E.A."/>
            <person name="Didelot X."/>
            <person name="Beighton D."/>
        </authorList>
    </citation>
    <scope>NUCLEOTIDE SEQUENCE [LARGE SCALE GENOMIC DNA]</scope>
    <source>
        <strain evidence="1 2">P6N</strain>
    </source>
</reference>
<dbReference type="GO" id="GO:0019301">
    <property type="term" value="P:rhamnose catabolic process"/>
    <property type="evidence" value="ECO:0007669"/>
    <property type="project" value="TreeGrafter"/>
</dbReference>
<comment type="caution">
    <text evidence="1">The sequence shown here is derived from an EMBL/GenBank/DDBJ whole genome shotgun (WGS) entry which is preliminary data.</text>
</comment>
<dbReference type="InterPro" id="IPR011008">
    <property type="entry name" value="Dimeric_a/b-barrel"/>
</dbReference>
<organism evidence="1 2">
    <name type="scientific">Actinomyces oris</name>
    <dbReference type="NCBI Taxonomy" id="544580"/>
    <lineage>
        <taxon>Bacteria</taxon>
        <taxon>Bacillati</taxon>
        <taxon>Actinomycetota</taxon>
        <taxon>Actinomycetes</taxon>
        <taxon>Actinomycetales</taxon>
        <taxon>Actinomycetaceae</taxon>
        <taxon>Actinomyces</taxon>
    </lineage>
</organism>
<dbReference type="Pfam" id="PF05336">
    <property type="entry name" value="rhaM"/>
    <property type="match status" value="1"/>
</dbReference>
<dbReference type="Gene3D" id="3.30.70.100">
    <property type="match status" value="1"/>
</dbReference>
<dbReference type="AlphaFoldDB" id="A0A1Q8VMS3"/>
<protein>
    <submittedName>
        <fullName evidence="1">L-rhamnose mutarotase</fullName>
    </submittedName>
</protein>
<dbReference type="RefSeq" id="WP_075418197.1">
    <property type="nucleotide sequence ID" value="NZ_MSKL01000018.1"/>
</dbReference>
<dbReference type="EMBL" id="MSKL01000018">
    <property type="protein sequence ID" value="OLO49373.1"/>
    <property type="molecule type" value="Genomic_DNA"/>
</dbReference>
<name>A0A1Q8VMS3_9ACTO</name>
<evidence type="ECO:0000313" key="1">
    <source>
        <dbReference type="EMBL" id="OLO49373.1"/>
    </source>
</evidence>
<accession>A0A1Q8VMS3</accession>
<dbReference type="PANTHER" id="PTHR34389">
    <property type="entry name" value="L-RHAMNOSE MUTAROTASE"/>
    <property type="match status" value="1"/>
</dbReference>
<dbReference type="PANTHER" id="PTHR34389:SF2">
    <property type="entry name" value="L-RHAMNOSE MUTAROTASE"/>
    <property type="match status" value="1"/>
</dbReference>
<dbReference type="OrthoDB" id="9799608at2"/>
<sequence>MTTTTSLSASADRDQLTTLLDHTAQRSQQRCCFLLRVRPERLTEYIEVHQHVWQDMRDALSNAGWRRYSLFLRPEDGLVVGYFESDDTAAAMRAMEDEDVNTRWQTEMAQYFVQPSGGTPEILAQYFYLA</sequence>
<dbReference type="GO" id="GO:0016857">
    <property type="term" value="F:racemase and epimerase activity, acting on carbohydrates and derivatives"/>
    <property type="evidence" value="ECO:0007669"/>
    <property type="project" value="InterPro"/>
</dbReference>
<gene>
    <name evidence="1" type="ORF">BKH28_07415</name>
</gene>
<dbReference type="InterPro" id="IPR008000">
    <property type="entry name" value="Rham/fucose_mutarotase"/>
</dbReference>
<dbReference type="Proteomes" id="UP000186394">
    <property type="component" value="Unassembled WGS sequence"/>
</dbReference>
<evidence type="ECO:0000313" key="2">
    <source>
        <dbReference type="Proteomes" id="UP000186394"/>
    </source>
</evidence>
<proteinExistence type="predicted"/>